<gene>
    <name evidence="2" type="ORF">GCM10011613_17700</name>
</gene>
<keyword evidence="3" id="KW-1185">Reference proteome</keyword>
<dbReference type="EMBL" id="BMYZ01000001">
    <property type="protein sequence ID" value="GGY73107.1"/>
    <property type="molecule type" value="Genomic_DNA"/>
</dbReference>
<accession>A0ABQ3B3K7</accession>
<feature type="chain" id="PRO_5046338573" evidence="1">
    <location>
        <begin position="20"/>
        <end position="244"/>
    </location>
</feature>
<proteinExistence type="predicted"/>
<evidence type="ECO:0000313" key="2">
    <source>
        <dbReference type="EMBL" id="GGY73107.1"/>
    </source>
</evidence>
<comment type="caution">
    <text evidence="2">The sequence shown here is derived from an EMBL/GenBank/DDBJ whole genome shotgun (WGS) entry which is preliminary data.</text>
</comment>
<protein>
    <submittedName>
        <fullName evidence="2">Membrane protein</fullName>
    </submittedName>
</protein>
<dbReference type="InterPro" id="IPR026387">
    <property type="entry name" value="OMP_w_GlyGly"/>
</dbReference>
<sequence length="244" mass="26923">MKKLPLIITLSFLAPFAHADRVLGLYAGAGSWLSDYDGKAGNPSVTLNDLGVKEDYNNYFYVAIEHPIPFIPNIRLTQTNLKSSQTGTVTQSFTIGDTTYAANESVKSSFDLSHRDATLYYQLLDNWINLDLGVTARQFDGYVRTESASSNENLKIDLTAPLLYAKAQFDLPFTGLSAGVEGNYTSYQDNSLSDYSAKLTYLFDTVVDVGVEVGYRKMSIKISDNDLEADMTLKGPYAALIAHF</sequence>
<evidence type="ECO:0000256" key="1">
    <source>
        <dbReference type="SAM" id="SignalP"/>
    </source>
</evidence>
<feature type="signal peptide" evidence="1">
    <location>
        <begin position="1"/>
        <end position="19"/>
    </location>
</feature>
<name>A0ABQ3B3K7_9GAMM</name>
<organism evidence="2 3">
    <name type="scientific">Cellvibrio zantedeschiae</name>
    <dbReference type="NCBI Taxonomy" id="1237077"/>
    <lineage>
        <taxon>Bacteria</taxon>
        <taxon>Pseudomonadati</taxon>
        <taxon>Pseudomonadota</taxon>
        <taxon>Gammaproteobacteria</taxon>
        <taxon>Cellvibrionales</taxon>
        <taxon>Cellvibrionaceae</taxon>
        <taxon>Cellvibrio</taxon>
    </lineage>
</organism>
<evidence type="ECO:0000313" key="3">
    <source>
        <dbReference type="Proteomes" id="UP000619761"/>
    </source>
</evidence>
<dbReference type="NCBIfam" id="TIGR04219">
    <property type="entry name" value="OMP_w_GlyGly"/>
    <property type="match status" value="1"/>
</dbReference>
<reference evidence="3" key="1">
    <citation type="journal article" date="2019" name="Int. J. Syst. Evol. Microbiol.">
        <title>The Global Catalogue of Microorganisms (GCM) 10K type strain sequencing project: providing services to taxonomists for standard genome sequencing and annotation.</title>
        <authorList>
            <consortium name="The Broad Institute Genomics Platform"/>
            <consortium name="The Broad Institute Genome Sequencing Center for Infectious Disease"/>
            <person name="Wu L."/>
            <person name="Ma J."/>
        </authorList>
    </citation>
    <scope>NUCLEOTIDE SEQUENCE [LARGE SCALE GENOMIC DNA]</scope>
    <source>
        <strain evidence="3">KCTC 32239</strain>
    </source>
</reference>
<keyword evidence="1" id="KW-0732">Signal</keyword>
<dbReference type="RefSeq" id="WP_189417640.1">
    <property type="nucleotide sequence ID" value="NZ_BMYZ01000001.1"/>
</dbReference>
<dbReference type="Proteomes" id="UP000619761">
    <property type="component" value="Unassembled WGS sequence"/>
</dbReference>